<protein>
    <submittedName>
        <fullName evidence="2">Uroporphyrinogen-III synthase</fullName>
    </submittedName>
</protein>
<dbReference type="RefSeq" id="WP_097114483.1">
    <property type="nucleotide sequence ID" value="NZ_CP083931.1"/>
</dbReference>
<dbReference type="GO" id="GO:0004852">
    <property type="term" value="F:uroporphyrinogen-III synthase activity"/>
    <property type="evidence" value="ECO:0007669"/>
    <property type="project" value="InterPro"/>
</dbReference>
<dbReference type="EMBL" id="OCNF01000011">
    <property type="protein sequence ID" value="SOD68925.1"/>
    <property type="molecule type" value="Genomic_DNA"/>
</dbReference>
<dbReference type="CDD" id="cd06578">
    <property type="entry name" value="HemD"/>
    <property type="match status" value="1"/>
</dbReference>
<dbReference type="InterPro" id="IPR003754">
    <property type="entry name" value="4pyrrol_synth_uPrphyn_synth"/>
</dbReference>
<gene>
    <name evidence="2" type="ORF">SAMN02746062_01455</name>
</gene>
<dbReference type="GO" id="GO:0033014">
    <property type="term" value="P:tetrapyrrole biosynthetic process"/>
    <property type="evidence" value="ECO:0007669"/>
    <property type="project" value="InterPro"/>
</dbReference>
<dbReference type="AlphaFoldDB" id="A0A286EDD9"/>
<accession>A0A286EDD9</accession>
<reference evidence="2 3" key="1">
    <citation type="submission" date="2017-09" db="EMBL/GenBank/DDBJ databases">
        <authorList>
            <person name="Ehlers B."/>
            <person name="Leendertz F.H."/>
        </authorList>
    </citation>
    <scope>NUCLEOTIDE SEQUENCE [LARGE SCALE GENOMIC DNA]</scope>
    <source>
        <strain evidence="2 3">DSM 16848</strain>
    </source>
</reference>
<dbReference type="Proteomes" id="UP000219669">
    <property type="component" value="Unassembled WGS sequence"/>
</dbReference>
<dbReference type="SUPFAM" id="SSF69618">
    <property type="entry name" value="HemD-like"/>
    <property type="match status" value="1"/>
</dbReference>
<proteinExistence type="predicted"/>
<keyword evidence="3" id="KW-1185">Reference proteome</keyword>
<name>A0A286EDD9_9NEIS</name>
<dbReference type="Gene3D" id="3.40.50.10090">
    <property type="match status" value="2"/>
</dbReference>
<dbReference type="Pfam" id="PF02602">
    <property type="entry name" value="HEM4"/>
    <property type="match status" value="1"/>
</dbReference>
<evidence type="ECO:0000259" key="1">
    <source>
        <dbReference type="Pfam" id="PF02602"/>
    </source>
</evidence>
<feature type="domain" description="Tetrapyrrole biosynthesis uroporphyrinogen III synthase" evidence="1">
    <location>
        <begin position="17"/>
        <end position="225"/>
    </location>
</feature>
<organism evidence="2 3">
    <name type="scientific">Alysiella filiformis DSM 16848</name>
    <dbReference type="NCBI Taxonomy" id="1120981"/>
    <lineage>
        <taxon>Bacteria</taxon>
        <taxon>Pseudomonadati</taxon>
        <taxon>Pseudomonadota</taxon>
        <taxon>Betaproteobacteria</taxon>
        <taxon>Neisseriales</taxon>
        <taxon>Neisseriaceae</taxon>
        <taxon>Alysiella</taxon>
    </lineage>
</organism>
<dbReference type="InterPro" id="IPR036108">
    <property type="entry name" value="4pyrrol_syn_uPrphyn_synt_sf"/>
</dbReference>
<evidence type="ECO:0000313" key="2">
    <source>
        <dbReference type="EMBL" id="SOD68925.1"/>
    </source>
</evidence>
<dbReference type="OrthoDB" id="9787650at2"/>
<sequence>MKTLLLVRPENRLAQDVALCQQNGIAALPFPLLKLAHQHEVLRQLPQYFQAACAAFWVSPSAVEIAAQYADLSSTALPHIAVGKATAHALAQAGAQNIHVSSHGNDSTAALALPIWQTLPANHTIIIIRGDTGREELAHHLQQMHFQIQYAPIYRRIAQSPDWQAFQAAQIHAAWITSTQLADLLFTQANVSLTQNLKSLIYFTHHRRIVERLREYHATQIYQVEHLQNALHQLKHINKT</sequence>
<evidence type="ECO:0000313" key="3">
    <source>
        <dbReference type="Proteomes" id="UP000219669"/>
    </source>
</evidence>